<dbReference type="InterPro" id="IPR015424">
    <property type="entry name" value="PyrdxlP-dep_Trfase"/>
</dbReference>
<dbReference type="AlphaFoldDB" id="A0A5J4KX58"/>
<evidence type="ECO:0008006" key="3">
    <source>
        <dbReference type="Google" id="ProtNLM"/>
    </source>
</evidence>
<keyword evidence="2" id="KW-1185">Reference proteome</keyword>
<dbReference type="EMBL" id="BKZW01000004">
    <property type="protein sequence ID" value="GER91722.1"/>
    <property type="molecule type" value="Genomic_DNA"/>
</dbReference>
<organism evidence="1 2">
    <name type="scientific">Dictyobacter vulcani</name>
    <dbReference type="NCBI Taxonomy" id="2607529"/>
    <lineage>
        <taxon>Bacteria</taxon>
        <taxon>Bacillati</taxon>
        <taxon>Chloroflexota</taxon>
        <taxon>Ktedonobacteria</taxon>
        <taxon>Ktedonobacterales</taxon>
        <taxon>Dictyobacteraceae</taxon>
        <taxon>Dictyobacter</taxon>
    </lineage>
</organism>
<dbReference type="Gene3D" id="3.40.640.10">
    <property type="entry name" value="Type I PLP-dependent aspartate aminotransferase-like (Major domain)"/>
    <property type="match status" value="1"/>
</dbReference>
<reference evidence="1 2" key="1">
    <citation type="submission" date="2019-10" db="EMBL/GenBank/DDBJ databases">
        <title>Dictyobacter vulcani sp. nov., within the class Ktedonobacteria, isolated from soil of volcanic Mt. Zao.</title>
        <authorList>
            <person name="Zheng Y."/>
            <person name="Wang C.M."/>
            <person name="Sakai Y."/>
            <person name="Abe K."/>
            <person name="Yokota A."/>
            <person name="Yabe S."/>
        </authorList>
    </citation>
    <scope>NUCLEOTIDE SEQUENCE [LARGE SCALE GENOMIC DNA]</scope>
    <source>
        <strain evidence="1 2">W12</strain>
    </source>
</reference>
<protein>
    <recommendedName>
        <fullName evidence="3">Aminotransferase class I/classII domain-containing protein</fullName>
    </recommendedName>
</protein>
<sequence>MRFLARDENIQVEPEAIMITNGLQEAMTILAAALFDGSRDVLLIADPPIMA</sequence>
<dbReference type="SUPFAM" id="SSF53383">
    <property type="entry name" value="PLP-dependent transferases"/>
    <property type="match status" value="1"/>
</dbReference>
<dbReference type="Proteomes" id="UP000326912">
    <property type="component" value="Unassembled WGS sequence"/>
</dbReference>
<gene>
    <name evidence="1" type="ORF">KDW_58840</name>
</gene>
<evidence type="ECO:0000313" key="1">
    <source>
        <dbReference type="EMBL" id="GER91722.1"/>
    </source>
</evidence>
<dbReference type="InterPro" id="IPR015421">
    <property type="entry name" value="PyrdxlP-dep_Trfase_major"/>
</dbReference>
<proteinExistence type="predicted"/>
<accession>A0A5J4KX58</accession>
<comment type="caution">
    <text evidence="1">The sequence shown here is derived from an EMBL/GenBank/DDBJ whole genome shotgun (WGS) entry which is preliminary data.</text>
</comment>
<evidence type="ECO:0000313" key="2">
    <source>
        <dbReference type="Proteomes" id="UP000326912"/>
    </source>
</evidence>
<name>A0A5J4KX58_9CHLR</name>